<dbReference type="SUPFAM" id="SSF81324">
    <property type="entry name" value="Voltage-gated potassium channels"/>
    <property type="match status" value="1"/>
</dbReference>
<feature type="transmembrane region" description="Helical" evidence="1">
    <location>
        <begin position="38"/>
        <end position="62"/>
    </location>
</feature>
<comment type="caution">
    <text evidence="3">The sequence shown here is derived from an EMBL/GenBank/DDBJ whole genome shotgun (WGS) entry which is preliminary data.</text>
</comment>
<evidence type="ECO:0000313" key="4">
    <source>
        <dbReference type="Proteomes" id="UP000078046"/>
    </source>
</evidence>
<dbReference type="GO" id="GO:0005886">
    <property type="term" value="C:plasma membrane"/>
    <property type="evidence" value="ECO:0007669"/>
    <property type="project" value="TreeGrafter"/>
</dbReference>
<organism evidence="3 4">
    <name type="scientific">Intoshia linei</name>
    <dbReference type="NCBI Taxonomy" id="1819745"/>
    <lineage>
        <taxon>Eukaryota</taxon>
        <taxon>Metazoa</taxon>
        <taxon>Spiralia</taxon>
        <taxon>Lophotrochozoa</taxon>
        <taxon>Mesozoa</taxon>
        <taxon>Orthonectida</taxon>
        <taxon>Rhopaluridae</taxon>
        <taxon>Intoshia</taxon>
    </lineage>
</organism>
<evidence type="ECO:0000313" key="3">
    <source>
        <dbReference type="EMBL" id="OAF63870.1"/>
    </source>
</evidence>
<dbReference type="AlphaFoldDB" id="A0A177APY5"/>
<feature type="transmembrane region" description="Helical" evidence="1">
    <location>
        <begin position="106"/>
        <end position="125"/>
    </location>
</feature>
<feature type="transmembrane region" description="Helical" evidence="1">
    <location>
        <begin position="12"/>
        <end position="32"/>
    </location>
</feature>
<dbReference type="Pfam" id="PF07885">
    <property type="entry name" value="Ion_trans_2"/>
    <property type="match status" value="1"/>
</dbReference>
<dbReference type="GO" id="GO:0042391">
    <property type="term" value="P:regulation of membrane potential"/>
    <property type="evidence" value="ECO:0007669"/>
    <property type="project" value="TreeGrafter"/>
</dbReference>
<keyword evidence="1" id="KW-0472">Membrane</keyword>
<evidence type="ECO:0000256" key="1">
    <source>
        <dbReference type="SAM" id="Phobius"/>
    </source>
</evidence>
<dbReference type="Proteomes" id="UP000078046">
    <property type="component" value="Unassembled WGS sequence"/>
</dbReference>
<dbReference type="Gene3D" id="1.10.287.70">
    <property type="match status" value="1"/>
</dbReference>
<feature type="non-terminal residue" evidence="3">
    <location>
        <position position="1"/>
    </location>
</feature>
<sequence>PEENERKKALGLAIAFISIGSLFAPPFGGILFEFAGKALNFILLAMLALFDGSLLIIVMIPVHDKRKIMQISDDLPKATPIYHLILDSYIAMCAKALGGPSLRRKYITALYFTFSSLTSVVFGNVSLNTNTEKVFSICVTRIGSLMHASVFGNVAAIIQRLYSGSARYYLQMLRLREFIVIHQITNPLKRRMENYFQNVWSYTKGVDNHSVISYFLQNSIIVNCSLIKI</sequence>
<dbReference type="Gene3D" id="1.20.1250.20">
    <property type="entry name" value="MFS general substrate transporter like domains"/>
    <property type="match status" value="1"/>
</dbReference>
<dbReference type="InterPro" id="IPR013099">
    <property type="entry name" value="K_chnl_dom"/>
</dbReference>
<gene>
    <name evidence="3" type="ORF">A3Q56_08422</name>
</gene>
<keyword evidence="1" id="KW-1133">Transmembrane helix</keyword>
<dbReference type="InterPro" id="IPR003938">
    <property type="entry name" value="K_chnl_volt-dep_EAG/ELK/ERG"/>
</dbReference>
<dbReference type="PANTHER" id="PTHR10217:SF548">
    <property type="entry name" value="GH12235P"/>
    <property type="match status" value="1"/>
</dbReference>
<keyword evidence="1" id="KW-0812">Transmembrane</keyword>
<reference evidence="3 4" key="1">
    <citation type="submission" date="2016-04" db="EMBL/GenBank/DDBJ databases">
        <title>The genome of Intoshia linei affirms orthonectids as highly simplified spiralians.</title>
        <authorList>
            <person name="Mikhailov K.V."/>
            <person name="Slusarev G.S."/>
            <person name="Nikitin M.A."/>
            <person name="Logacheva M.D."/>
            <person name="Penin A."/>
            <person name="Aleoshin V."/>
            <person name="Panchin Y.V."/>
        </authorList>
    </citation>
    <scope>NUCLEOTIDE SEQUENCE [LARGE SCALE GENOMIC DNA]</scope>
    <source>
        <strain evidence="3">Intl2013</strain>
        <tissue evidence="3">Whole animal</tissue>
    </source>
</reference>
<dbReference type="GO" id="GO:0005242">
    <property type="term" value="F:inward rectifier potassium channel activity"/>
    <property type="evidence" value="ECO:0007669"/>
    <property type="project" value="TreeGrafter"/>
</dbReference>
<dbReference type="PANTHER" id="PTHR10217">
    <property type="entry name" value="VOLTAGE AND LIGAND GATED POTASSIUM CHANNEL"/>
    <property type="match status" value="1"/>
</dbReference>
<dbReference type="PRINTS" id="PR01463">
    <property type="entry name" value="EAGCHANLFMLY"/>
</dbReference>
<accession>A0A177APY5</accession>
<dbReference type="InterPro" id="IPR050818">
    <property type="entry name" value="KCNH_animal-type"/>
</dbReference>
<evidence type="ECO:0000259" key="2">
    <source>
        <dbReference type="Pfam" id="PF07885"/>
    </source>
</evidence>
<dbReference type="SUPFAM" id="SSF103473">
    <property type="entry name" value="MFS general substrate transporter"/>
    <property type="match status" value="1"/>
</dbReference>
<dbReference type="FunFam" id="1.10.1200.260:FF:000001">
    <property type="entry name" value="Potassium voltage-gated channel subfamily H member 7"/>
    <property type="match status" value="1"/>
</dbReference>
<dbReference type="InterPro" id="IPR036259">
    <property type="entry name" value="MFS_trans_sf"/>
</dbReference>
<protein>
    <recommendedName>
        <fullName evidence="2">Potassium channel domain-containing protein</fullName>
    </recommendedName>
</protein>
<name>A0A177APY5_9BILA</name>
<dbReference type="Gene3D" id="1.10.1200.260">
    <property type="match status" value="1"/>
</dbReference>
<keyword evidence="4" id="KW-1185">Reference proteome</keyword>
<dbReference type="EMBL" id="LWCA01002436">
    <property type="protein sequence ID" value="OAF63870.1"/>
    <property type="molecule type" value="Genomic_DNA"/>
</dbReference>
<feature type="domain" description="Potassium channel" evidence="2">
    <location>
        <begin position="104"/>
        <end position="159"/>
    </location>
</feature>
<proteinExistence type="predicted"/>
<dbReference type="OrthoDB" id="432483at2759"/>